<feature type="transmembrane region" description="Helical" evidence="1">
    <location>
        <begin position="206"/>
        <end position="225"/>
    </location>
</feature>
<evidence type="ECO:0008006" key="4">
    <source>
        <dbReference type="Google" id="ProtNLM"/>
    </source>
</evidence>
<dbReference type="AlphaFoldDB" id="A0AA38JJJ4"/>
<comment type="caution">
    <text evidence="2">The sequence shown here is derived from an EMBL/GenBank/DDBJ whole genome shotgun (WGS) entry which is preliminary data.</text>
</comment>
<evidence type="ECO:0000313" key="2">
    <source>
        <dbReference type="EMBL" id="KAJ3733999.1"/>
    </source>
</evidence>
<dbReference type="EMBL" id="JANVFO010000015">
    <property type="protein sequence ID" value="KAJ3733999.1"/>
    <property type="molecule type" value="Genomic_DNA"/>
</dbReference>
<keyword evidence="1" id="KW-0812">Transmembrane</keyword>
<protein>
    <recommendedName>
        <fullName evidence="4">DUF1275 domain protein</fullName>
    </recommendedName>
</protein>
<reference evidence="2" key="2">
    <citation type="journal article" date="2023" name="Proc. Natl. Acad. Sci. U.S.A.">
        <title>A global phylogenomic analysis of the shiitake genus Lentinula.</title>
        <authorList>
            <person name="Sierra-Patev S."/>
            <person name="Min B."/>
            <person name="Naranjo-Ortiz M."/>
            <person name="Looney B."/>
            <person name="Konkel Z."/>
            <person name="Slot J.C."/>
            <person name="Sakamoto Y."/>
            <person name="Steenwyk J.L."/>
            <person name="Rokas A."/>
            <person name="Carro J."/>
            <person name="Camarero S."/>
            <person name="Ferreira P."/>
            <person name="Molpeceres G."/>
            <person name="Ruiz-Duenas F.J."/>
            <person name="Serrano A."/>
            <person name="Henrissat B."/>
            <person name="Drula E."/>
            <person name="Hughes K.W."/>
            <person name="Mata J.L."/>
            <person name="Ishikawa N.K."/>
            <person name="Vargas-Isla R."/>
            <person name="Ushijima S."/>
            <person name="Smith C.A."/>
            <person name="Donoghue J."/>
            <person name="Ahrendt S."/>
            <person name="Andreopoulos W."/>
            <person name="He G."/>
            <person name="LaButti K."/>
            <person name="Lipzen A."/>
            <person name="Ng V."/>
            <person name="Riley R."/>
            <person name="Sandor L."/>
            <person name="Barry K."/>
            <person name="Martinez A.T."/>
            <person name="Xiao Y."/>
            <person name="Gibbons J.G."/>
            <person name="Terashima K."/>
            <person name="Grigoriev I.V."/>
            <person name="Hibbett D."/>
        </authorList>
    </citation>
    <scope>NUCLEOTIDE SEQUENCE</scope>
    <source>
        <strain evidence="2">ET3784</strain>
    </source>
</reference>
<dbReference type="InterPro" id="IPR010699">
    <property type="entry name" value="DUF1275"/>
</dbReference>
<sequence>MPDIRFIRFRATGRSHSNLQKADEKLDLLPSSTILFMTDPEKRGSMSSDDAGTVLSSPSKAQSFWNYLNTEVEPKECTGPLAAFCFMTGFIDAISFSSVFVWCGFQTGNFVQLSLALARLFSVGPGGAVDRTFHKADQQALTSLLAFNVGAFVGRLGDRIGSHKRIWLVFGTFLQTLFTMAAALTIWKAGQPSVADDRGDPSWTNVLSFVCLAFMSMSLGTQGIIGKRLNTQFTTTIVLTTVWVELMADPGLFHRKKVITRDHKLIAASSLFIGGFVSRAILDKVGSAGALGVGTGVRLLITLSWLLVPGKKAPVSKSAK</sequence>
<feature type="transmembrane region" description="Helical" evidence="1">
    <location>
        <begin position="166"/>
        <end position="186"/>
    </location>
</feature>
<keyword evidence="3" id="KW-1185">Reference proteome</keyword>
<name>A0AA38JJJ4_9AGAR</name>
<feature type="transmembrane region" description="Helical" evidence="1">
    <location>
        <begin position="265"/>
        <end position="282"/>
    </location>
</feature>
<evidence type="ECO:0000313" key="3">
    <source>
        <dbReference type="Proteomes" id="UP001176059"/>
    </source>
</evidence>
<keyword evidence="1" id="KW-1133">Transmembrane helix</keyword>
<gene>
    <name evidence="2" type="ORF">DFJ43DRAFT_1038094</name>
</gene>
<accession>A0AA38JJJ4</accession>
<reference evidence="2" key="1">
    <citation type="submission" date="2022-08" db="EMBL/GenBank/DDBJ databases">
        <authorList>
            <consortium name="DOE Joint Genome Institute"/>
            <person name="Min B."/>
            <person name="Sierra-Patev S."/>
            <person name="Naranjo-Ortiz M."/>
            <person name="Looney B."/>
            <person name="Konkel Z."/>
            <person name="Slot J.C."/>
            <person name="Sakamoto Y."/>
            <person name="Steenwyk J.L."/>
            <person name="Rokas A."/>
            <person name="Carro J."/>
            <person name="Camarero S."/>
            <person name="Ferreira P."/>
            <person name="Molpeceres G."/>
            <person name="Ruiz-duenas F.J."/>
            <person name="Serrano A."/>
            <person name="Henrissat B."/>
            <person name="Drula E."/>
            <person name="Hughes K.W."/>
            <person name="Mata J.L."/>
            <person name="Ishikawa N.K."/>
            <person name="Vargas-Isla R."/>
            <person name="Ushijima S."/>
            <person name="Smith C.A."/>
            <person name="Ahrendt S."/>
            <person name="Andreopoulos W."/>
            <person name="He G."/>
            <person name="LaButti K."/>
            <person name="Lipzen A."/>
            <person name="Ng V."/>
            <person name="Riley R."/>
            <person name="Sandor L."/>
            <person name="Barry K."/>
            <person name="Martinez A.T."/>
            <person name="Xiao Y."/>
            <person name="Gibbons J.G."/>
            <person name="Terashima K."/>
            <person name="Hibbett D.S."/>
            <person name="Grigoriev I.V."/>
        </authorList>
    </citation>
    <scope>NUCLEOTIDE SEQUENCE</scope>
    <source>
        <strain evidence="2">ET3784</strain>
    </source>
</reference>
<dbReference type="Pfam" id="PF06912">
    <property type="entry name" value="DUF1275"/>
    <property type="match status" value="1"/>
</dbReference>
<dbReference type="Proteomes" id="UP001176059">
    <property type="component" value="Unassembled WGS sequence"/>
</dbReference>
<evidence type="ECO:0000256" key="1">
    <source>
        <dbReference type="SAM" id="Phobius"/>
    </source>
</evidence>
<feature type="transmembrane region" description="Helical" evidence="1">
    <location>
        <begin position="288"/>
        <end position="308"/>
    </location>
</feature>
<dbReference type="PANTHER" id="PTHR37488">
    <property type="entry name" value="DUF1275 DOMAIN-CONTAINING PROTEIN"/>
    <property type="match status" value="1"/>
</dbReference>
<organism evidence="2 3">
    <name type="scientific">Lentinula guzmanii</name>
    <dbReference type="NCBI Taxonomy" id="2804957"/>
    <lineage>
        <taxon>Eukaryota</taxon>
        <taxon>Fungi</taxon>
        <taxon>Dikarya</taxon>
        <taxon>Basidiomycota</taxon>
        <taxon>Agaricomycotina</taxon>
        <taxon>Agaricomycetes</taxon>
        <taxon>Agaricomycetidae</taxon>
        <taxon>Agaricales</taxon>
        <taxon>Marasmiineae</taxon>
        <taxon>Omphalotaceae</taxon>
        <taxon>Lentinula</taxon>
    </lineage>
</organism>
<proteinExistence type="predicted"/>
<dbReference type="PANTHER" id="PTHR37488:SF2">
    <property type="entry name" value="DUF1275 DOMAIN-CONTAINING PROTEIN"/>
    <property type="match status" value="1"/>
</dbReference>
<keyword evidence="1" id="KW-0472">Membrane</keyword>